<name>A0ABU6V9I5_9FABA</name>
<protein>
    <submittedName>
        <fullName evidence="1">Uncharacterized protein</fullName>
    </submittedName>
</protein>
<comment type="caution">
    <text evidence="1">The sequence shown here is derived from an EMBL/GenBank/DDBJ whole genome shotgun (WGS) entry which is preliminary data.</text>
</comment>
<evidence type="ECO:0000313" key="1">
    <source>
        <dbReference type="EMBL" id="MED6170266.1"/>
    </source>
</evidence>
<dbReference type="EMBL" id="JASCZI010151152">
    <property type="protein sequence ID" value="MED6170266.1"/>
    <property type="molecule type" value="Genomic_DNA"/>
</dbReference>
<reference evidence="1 2" key="1">
    <citation type="journal article" date="2023" name="Plants (Basel)">
        <title>Bridging the Gap: Combining Genomics and Transcriptomics Approaches to Understand Stylosanthes scabra, an Orphan Legume from the Brazilian Caatinga.</title>
        <authorList>
            <person name="Ferreira-Neto J.R.C."/>
            <person name="da Silva M.D."/>
            <person name="Binneck E."/>
            <person name="de Melo N.F."/>
            <person name="da Silva R.H."/>
            <person name="de Melo A.L.T.M."/>
            <person name="Pandolfi V."/>
            <person name="Bustamante F.O."/>
            <person name="Brasileiro-Vidal A.C."/>
            <person name="Benko-Iseppon A.M."/>
        </authorList>
    </citation>
    <scope>NUCLEOTIDE SEQUENCE [LARGE SCALE GENOMIC DNA]</scope>
    <source>
        <tissue evidence="1">Leaves</tissue>
    </source>
</reference>
<evidence type="ECO:0000313" key="2">
    <source>
        <dbReference type="Proteomes" id="UP001341840"/>
    </source>
</evidence>
<dbReference type="Proteomes" id="UP001341840">
    <property type="component" value="Unassembled WGS sequence"/>
</dbReference>
<organism evidence="1 2">
    <name type="scientific">Stylosanthes scabra</name>
    <dbReference type="NCBI Taxonomy" id="79078"/>
    <lineage>
        <taxon>Eukaryota</taxon>
        <taxon>Viridiplantae</taxon>
        <taxon>Streptophyta</taxon>
        <taxon>Embryophyta</taxon>
        <taxon>Tracheophyta</taxon>
        <taxon>Spermatophyta</taxon>
        <taxon>Magnoliopsida</taxon>
        <taxon>eudicotyledons</taxon>
        <taxon>Gunneridae</taxon>
        <taxon>Pentapetalae</taxon>
        <taxon>rosids</taxon>
        <taxon>fabids</taxon>
        <taxon>Fabales</taxon>
        <taxon>Fabaceae</taxon>
        <taxon>Papilionoideae</taxon>
        <taxon>50 kb inversion clade</taxon>
        <taxon>dalbergioids sensu lato</taxon>
        <taxon>Dalbergieae</taxon>
        <taxon>Pterocarpus clade</taxon>
        <taxon>Stylosanthes</taxon>
    </lineage>
</organism>
<gene>
    <name evidence="1" type="ORF">PIB30_029125</name>
</gene>
<keyword evidence="2" id="KW-1185">Reference proteome</keyword>
<proteinExistence type="predicted"/>
<sequence>MNDYLEAQYEKVALGINTMADAIKEGNYLSNKLQDVAEQQVAMTRRQVESAERQAIVAERPRLYSELDVWDMLTELGLVGPYRMQCYQFLCENDQKKRQVFGIPPEMRLDALFQFMTAAGVRIRDIIL</sequence>
<accession>A0ABU6V9I5</accession>